<dbReference type="GO" id="GO:0006955">
    <property type="term" value="P:immune response"/>
    <property type="evidence" value="ECO:0007669"/>
    <property type="project" value="TreeGrafter"/>
</dbReference>
<keyword evidence="6 8" id="KW-0675">Receptor</keyword>
<evidence type="ECO:0000313" key="11">
    <source>
        <dbReference type="Ensembl" id="ENSEBUP00000000291.1"/>
    </source>
</evidence>
<evidence type="ECO:0000256" key="9">
    <source>
        <dbReference type="SAM" id="Phobius"/>
    </source>
</evidence>
<evidence type="ECO:0000256" key="8">
    <source>
        <dbReference type="RuleBase" id="RU000688"/>
    </source>
</evidence>
<dbReference type="GO" id="GO:0019957">
    <property type="term" value="F:C-C chemokine binding"/>
    <property type="evidence" value="ECO:0007669"/>
    <property type="project" value="TreeGrafter"/>
</dbReference>
<dbReference type="PANTHER" id="PTHR10489:SF954">
    <property type="entry name" value="G PROTEIN-COUPLED RECEPTOR 25"/>
    <property type="match status" value="1"/>
</dbReference>
<keyword evidence="3 9" id="KW-1133">Transmembrane helix</keyword>
<dbReference type="GO" id="GO:0019722">
    <property type="term" value="P:calcium-mediated signaling"/>
    <property type="evidence" value="ECO:0007669"/>
    <property type="project" value="TreeGrafter"/>
</dbReference>
<dbReference type="InterPro" id="IPR017452">
    <property type="entry name" value="GPCR_Rhodpsn_7TM"/>
</dbReference>
<dbReference type="GeneTree" id="ENSGT01130000278303"/>
<feature type="transmembrane region" description="Helical" evidence="9">
    <location>
        <begin position="142"/>
        <end position="161"/>
    </location>
</feature>
<keyword evidence="4 8" id="KW-0297">G-protein coupled receptor</keyword>
<feature type="transmembrane region" description="Helical" evidence="9">
    <location>
        <begin position="99"/>
        <end position="121"/>
    </location>
</feature>
<evidence type="ECO:0000256" key="2">
    <source>
        <dbReference type="ARBA" id="ARBA00022692"/>
    </source>
</evidence>
<dbReference type="PANTHER" id="PTHR10489">
    <property type="entry name" value="CELL ADHESION MOLECULE"/>
    <property type="match status" value="1"/>
</dbReference>
<evidence type="ECO:0000256" key="7">
    <source>
        <dbReference type="ARBA" id="ARBA00023224"/>
    </source>
</evidence>
<evidence type="ECO:0000313" key="12">
    <source>
        <dbReference type="Proteomes" id="UP000694388"/>
    </source>
</evidence>
<reference evidence="11" key="1">
    <citation type="submission" date="2025-08" db="UniProtKB">
        <authorList>
            <consortium name="Ensembl"/>
        </authorList>
    </citation>
    <scope>IDENTIFICATION</scope>
</reference>
<feature type="transmembrane region" description="Helical" evidence="9">
    <location>
        <begin position="181"/>
        <end position="198"/>
    </location>
</feature>
<feature type="transmembrane region" description="Helical" evidence="9">
    <location>
        <begin position="58"/>
        <end position="79"/>
    </location>
</feature>
<dbReference type="Ensembl" id="ENSEBUT00000000583.1">
    <property type="protein sequence ID" value="ENSEBUP00000000291.1"/>
    <property type="gene ID" value="ENSEBUG00000000460.1"/>
</dbReference>
<dbReference type="SUPFAM" id="SSF81321">
    <property type="entry name" value="Family A G protein-coupled receptor-like"/>
    <property type="match status" value="1"/>
</dbReference>
<keyword evidence="5 9" id="KW-0472">Membrane</keyword>
<evidence type="ECO:0000256" key="6">
    <source>
        <dbReference type="ARBA" id="ARBA00023170"/>
    </source>
</evidence>
<dbReference type="GO" id="GO:0060326">
    <property type="term" value="P:cell chemotaxis"/>
    <property type="evidence" value="ECO:0007669"/>
    <property type="project" value="TreeGrafter"/>
</dbReference>
<feature type="domain" description="G-protein coupled receptors family 1 profile" evidence="10">
    <location>
        <begin position="37"/>
        <end position="242"/>
    </location>
</feature>
<evidence type="ECO:0000256" key="1">
    <source>
        <dbReference type="ARBA" id="ARBA00004141"/>
    </source>
</evidence>
<evidence type="ECO:0000256" key="4">
    <source>
        <dbReference type="ARBA" id="ARBA00023040"/>
    </source>
</evidence>
<comment type="subcellular location">
    <subcellularLocation>
        <location evidence="1">Membrane</location>
        <topology evidence="1">Multi-pass membrane protein</topology>
    </subcellularLocation>
</comment>
<dbReference type="InterPro" id="IPR000276">
    <property type="entry name" value="GPCR_Rhodpsn"/>
</dbReference>
<dbReference type="Gene3D" id="1.20.1070.10">
    <property type="entry name" value="Rhodopsin 7-helix transmembrane proteins"/>
    <property type="match status" value="2"/>
</dbReference>
<keyword evidence="7 8" id="KW-0807">Transducer</keyword>
<accession>A0A8C4N1L9</accession>
<dbReference type="GO" id="GO:0007204">
    <property type="term" value="P:positive regulation of cytosolic calcium ion concentration"/>
    <property type="evidence" value="ECO:0007669"/>
    <property type="project" value="TreeGrafter"/>
</dbReference>
<name>A0A8C4N1L9_EPTBU</name>
<dbReference type="PRINTS" id="PR00237">
    <property type="entry name" value="GPCRRHODOPSN"/>
</dbReference>
<comment type="similarity">
    <text evidence="8">Belongs to the G-protein coupled receptor 1 family.</text>
</comment>
<dbReference type="AlphaFoldDB" id="A0A8C4N1L9"/>
<sequence length="266" mass="30623">PSRCLSLPSCCRPSHAASPSPLHCRPTPRAAFPPPHTDFHSFLLITLHLKQKKRNTDLYITSLAIADLVFVVTLPLWSIYTAMGYHWPFGSFLCTTCRFIISLNMYASILCLVILSLDRYIAVVHSFKAGKFRSKTTDHSKCFLLPLGAMVFCYICIFKKIHRHFTVRNEIKKRRKLLRTIIVLLLAFFFCWFPFHLVKILHSLAMLNAIEYTCSLVVFIYQSLTYFVCLGYLNSCLNPILYACLDDKFRKLLAALTHWGGTKQMK</sequence>
<reference evidence="11" key="2">
    <citation type="submission" date="2025-09" db="UniProtKB">
        <authorList>
            <consortium name="Ensembl"/>
        </authorList>
    </citation>
    <scope>IDENTIFICATION</scope>
</reference>
<dbReference type="Pfam" id="PF00001">
    <property type="entry name" value="7tm_1"/>
    <property type="match status" value="2"/>
</dbReference>
<dbReference type="Proteomes" id="UP000694388">
    <property type="component" value="Unplaced"/>
</dbReference>
<evidence type="ECO:0000256" key="5">
    <source>
        <dbReference type="ARBA" id="ARBA00023136"/>
    </source>
</evidence>
<dbReference type="PROSITE" id="PS00237">
    <property type="entry name" value="G_PROTEIN_RECEP_F1_1"/>
    <property type="match status" value="1"/>
</dbReference>
<dbReference type="PROSITE" id="PS50262">
    <property type="entry name" value="G_PROTEIN_RECEP_F1_2"/>
    <property type="match status" value="1"/>
</dbReference>
<evidence type="ECO:0000259" key="10">
    <source>
        <dbReference type="PROSITE" id="PS50262"/>
    </source>
</evidence>
<dbReference type="InterPro" id="IPR050119">
    <property type="entry name" value="CCR1-9-like"/>
</dbReference>
<keyword evidence="2 8" id="KW-0812">Transmembrane</keyword>
<evidence type="ECO:0000256" key="3">
    <source>
        <dbReference type="ARBA" id="ARBA00022989"/>
    </source>
</evidence>
<protein>
    <submittedName>
        <fullName evidence="11">Apelin receptor</fullName>
    </submittedName>
</protein>
<dbReference type="GO" id="GO:0016493">
    <property type="term" value="F:C-C chemokine receptor activity"/>
    <property type="evidence" value="ECO:0007669"/>
    <property type="project" value="TreeGrafter"/>
</dbReference>
<dbReference type="GO" id="GO:0009897">
    <property type="term" value="C:external side of plasma membrane"/>
    <property type="evidence" value="ECO:0007669"/>
    <property type="project" value="TreeGrafter"/>
</dbReference>
<keyword evidence="12" id="KW-1185">Reference proteome</keyword>
<feature type="transmembrane region" description="Helical" evidence="9">
    <location>
        <begin position="210"/>
        <end position="233"/>
    </location>
</feature>
<proteinExistence type="inferred from homology"/>
<organism evidence="11 12">
    <name type="scientific">Eptatretus burgeri</name>
    <name type="common">Inshore hagfish</name>
    <dbReference type="NCBI Taxonomy" id="7764"/>
    <lineage>
        <taxon>Eukaryota</taxon>
        <taxon>Metazoa</taxon>
        <taxon>Chordata</taxon>
        <taxon>Craniata</taxon>
        <taxon>Vertebrata</taxon>
        <taxon>Cyclostomata</taxon>
        <taxon>Myxini</taxon>
        <taxon>Myxiniformes</taxon>
        <taxon>Myxinidae</taxon>
        <taxon>Eptatretinae</taxon>
        <taxon>Eptatretus</taxon>
    </lineage>
</organism>